<keyword evidence="3" id="KW-1185">Reference proteome</keyword>
<proteinExistence type="predicted"/>
<feature type="compositionally biased region" description="Polar residues" evidence="1">
    <location>
        <begin position="52"/>
        <end position="61"/>
    </location>
</feature>
<accession>A0A8X7VV28</accession>
<gene>
    <name evidence="2" type="ORF">Bca52824_020767</name>
</gene>
<evidence type="ECO:0000313" key="2">
    <source>
        <dbReference type="EMBL" id="KAG2317645.1"/>
    </source>
</evidence>
<feature type="compositionally biased region" description="Basic and acidic residues" evidence="1">
    <location>
        <begin position="185"/>
        <end position="208"/>
    </location>
</feature>
<dbReference type="AlphaFoldDB" id="A0A8X7VV28"/>
<dbReference type="EMBL" id="JAAMPC010000004">
    <property type="protein sequence ID" value="KAG2317645.1"/>
    <property type="molecule type" value="Genomic_DNA"/>
</dbReference>
<feature type="compositionally biased region" description="Basic residues" evidence="1">
    <location>
        <begin position="152"/>
        <end position="166"/>
    </location>
</feature>
<evidence type="ECO:0000256" key="1">
    <source>
        <dbReference type="SAM" id="MobiDB-lite"/>
    </source>
</evidence>
<feature type="region of interest" description="Disordered" evidence="1">
    <location>
        <begin position="1"/>
        <end position="208"/>
    </location>
</feature>
<protein>
    <submittedName>
        <fullName evidence="2">Uncharacterized protein</fullName>
    </submittedName>
</protein>
<sequence>MDTGMCYDADWSHRGKTGALETTQEPPNHSPKASPENREPVTSLCQHVDPVTNGNNKTIDGNMSKHKRDFPESFKCESGIEPEEEKQRARGCTAASNASLQDAEDETNKTTATTTQPQTKRGRQHNGSGNRAAPPPPRAAYSPSGSRDHLRNPKSRLHQKPNHHTLRLNLQDLAESTPPSGLLASRDDSRRTTRYRETDKAERVSQPR</sequence>
<feature type="compositionally biased region" description="Low complexity" evidence="1">
    <location>
        <begin position="109"/>
        <end position="119"/>
    </location>
</feature>
<name>A0A8X7VV28_BRACI</name>
<organism evidence="2 3">
    <name type="scientific">Brassica carinata</name>
    <name type="common">Ethiopian mustard</name>
    <name type="synonym">Abyssinian cabbage</name>
    <dbReference type="NCBI Taxonomy" id="52824"/>
    <lineage>
        <taxon>Eukaryota</taxon>
        <taxon>Viridiplantae</taxon>
        <taxon>Streptophyta</taxon>
        <taxon>Embryophyta</taxon>
        <taxon>Tracheophyta</taxon>
        <taxon>Spermatophyta</taxon>
        <taxon>Magnoliopsida</taxon>
        <taxon>eudicotyledons</taxon>
        <taxon>Gunneridae</taxon>
        <taxon>Pentapetalae</taxon>
        <taxon>rosids</taxon>
        <taxon>malvids</taxon>
        <taxon>Brassicales</taxon>
        <taxon>Brassicaceae</taxon>
        <taxon>Brassiceae</taxon>
        <taxon>Brassica</taxon>
    </lineage>
</organism>
<evidence type="ECO:0000313" key="3">
    <source>
        <dbReference type="Proteomes" id="UP000886595"/>
    </source>
</evidence>
<dbReference type="Proteomes" id="UP000886595">
    <property type="component" value="Unassembled WGS sequence"/>
</dbReference>
<reference evidence="2 3" key="1">
    <citation type="submission" date="2020-02" db="EMBL/GenBank/DDBJ databases">
        <authorList>
            <person name="Ma Q."/>
            <person name="Huang Y."/>
            <person name="Song X."/>
            <person name="Pei D."/>
        </authorList>
    </citation>
    <scope>NUCLEOTIDE SEQUENCE [LARGE SCALE GENOMIC DNA]</scope>
    <source>
        <strain evidence="2">Sxm20200214</strain>
        <tissue evidence="2">Leaf</tissue>
    </source>
</reference>
<comment type="caution">
    <text evidence="2">The sequence shown here is derived from an EMBL/GenBank/DDBJ whole genome shotgun (WGS) entry which is preliminary data.</text>
</comment>